<dbReference type="PANTHER" id="PTHR46658">
    <property type="entry name" value="CYS OR MET METABOLISM PYRIDOXAL-PHOSPHATE-DEPENDENT ENZYME"/>
    <property type="match status" value="1"/>
</dbReference>
<accession>A0A9D0Z043</accession>
<evidence type="ECO:0000313" key="1">
    <source>
        <dbReference type="EMBL" id="HIQ65004.1"/>
    </source>
</evidence>
<name>A0A9D0Z043_9FIRM</name>
<protein>
    <submittedName>
        <fullName evidence="1">Methionine gamma-lyase family protein</fullName>
    </submittedName>
</protein>
<comment type="caution">
    <text evidence="1">The sequence shown here is derived from an EMBL/GenBank/DDBJ whole genome shotgun (WGS) entry which is preliminary data.</text>
</comment>
<dbReference type="Proteomes" id="UP000886725">
    <property type="component" value="Unassembled WGS sequence"/>
</dbReference>
<evidence type="ECO:0000313" key="2">
    <source>
        <dbReference type="Proteomes" id="UP000886725"/>
    </source>
</evidence>
<dbReference type="SUPFAM" id="SSF53383">
    <property type="entry name" value="PLP-dependent transferases"/>
    <property type="match status" value="1"/>
</dbReference>
<dbReference type="Pfam" id="PF06838">
    <property type="entry name" value="Met_gamma_lyase"/>
    <property type="match status" value="1"/>
</dbReference>
<dbReference type="InterPro" id="IPR015421">
    <property type="entry name" value="PyrdxlP-dep_Trfase_major"/>
</dbReference>
<dbReference type="AlphaFoldDB" id="A0A9D0Z043"/>
<proteinExistence type="predicted"/>
<dbReference type="EMBL" id="DVFU01000092">
    <property type="protein sequence ID" value="HIQ65004.1"/>
    <property type="molecule type" value="Genomic_DNA"/>
</dbReference>
<reference evidence="1" key="1">
    <citation type="submission" date="2020-10" db="EMBL/GenBank/DDBJ databases">
        <authorList>
            <person name="Gilroy R."/>
        </authorList>
    </citation>
    <scope>NUCLEOTIDE SEQUENCE</scope>
    <source>
        <strain evidence="1">CHK165-10780</strain>
    </source>
</reference>
<dbReference type="PANTHER" id="PTHR46658:SF1">
    <property type="entry name" value="CYS OR MET METABOLISM PYRIDOXAL-PHOSPHATE-DEPENDENT ENZYME"/>
    <property type="match status" value="1"/>
</dbReference>
<dbReference type="Gene3D" id="3.90.1150.60">
    <property type="entry name" value="Methioning gamme-lyase, C-terminal domain"/>
    <property type="match status" value="1"/>
</dbReference>
<reference evidence="1" key="2">
    <citation type="journal article" date="2021" name="PeerJ">
        <title>Extensive microbial diversity within the chicken gut microbiome revealed by metagenomics and culture.</title>
        <authorList>
            <person name="Gilroy R."/>
            <person name="Ravi A."/>
            <person name="Getino M."/>
            <person name="Pursley I."/>
            <person name="Horton D.L."/>
            <person name="Alikhan N.F."/>
            <person name="Baker D."/>
            <person name="Gharbi K."/>
            <person name="Hall N."/>
            <person name="Watson M."/>
            <person name="Adriaenssens E.M."/>
            <person name="Foster-Nyarko E."/>
            <person name="Jarju S."/>
            <person name="Secka A."/>
            <person name="Antonio M."/>
            <person name="Oren A."/>
            <person name="Chaudhuri R.R."/>
            <person name="La Ragione R."/>
            <person name="Hildebrand F."/>
            <person name="Pallen M.J."/>
        </authorList>
    </citation>
    <scope>NUCLEOTIDE SEQUENCE</scope>
    <source>
        <strain evidence="1">CHK165-10780</strain>
    </source>
</reference>
<dbReference type="InterPro" id="IPR009651">
    <property type="entry name" value="Met_g_lyase_put"/>
</dbReference>
<sequence>MEVIMDNKIKEIESKLMPIFESIDERCYRNSEKVLNAFREERVSQSDFNSTTGYGYDDVGRDKIERVFARVLGSEDALVRNQFISGTHALTVTLFGLLRPGDTLLSICGKPYDTLDEVIGIIENPSSLISWGIHYDQIDLVDDDFDIPSIQEYLKSHKVKVIEIQRSKGYSTRKSLTIDKVERVVKAIREVDREVTIMVDNCYCEFVSDKEPTEVGVDIMVGSLIKNLGGGLAPNGAYVAGRADLVELVAERLTAPGEGKDVGPSLGINRTLLQGLFFAPSVVASSLKTGVLTSALMADLGYDVEPKASDERADIVQNIIFHNREDMVRYCEIIQKYSPIDSDVSPVPCSTPGYLDPIIMAAGTFTQGSSIELSCDGPLREPFIAYQQGGLTYEYGKLAISKIYEELGKKSS</sequence>
<organism evidence="1 2">
    <name type="scientific">Candidatus Faecenecus gallistercoris</name>
    <dbReference type="NCBI Taxonomy" id="2840793"/>
    <lineage>
        <taxon>Bacteria</taxon>
        <taxon>Bacillati</taxon>
        <taxon>Bacillota</taxon>
        <taxon>Bacillota incertae sedis</taxon>
        <taxon>Candidatus Faecenecus</taxon>
    </lineage>
</organism>
<dbReference type="Gene3D" id="3.40.640.10">
    <property type="entry name" value="Type I PLP-dependent aspartate aminotransferase-like (Major domain)"/>
    <property type="match status" value="1"/>
</dbReference>
<dbReference type="InterPro" id="IPR015424">
    <property type="entry name" value="PyrdxlP-dep_Trfase"/>
</dbReference>
<gene>
    <name evidence="1" type="ORF">IAC85_04610</name>
</gene>